<evidence type="ECO:0000256" key="3">
    <source>
        <dbReference type="ARBA" id="ARBA00022729"/>
    </source>
</evidence>
<dbReference type="InterPro" id="IPR011042">
    <property type="entry name" value="6-blade_b-propeller_TolB-like"/>
</dbReference>
<dbReference type="Pfam" id="PF00930">
    <property type="entry name" value="DPPIV_N"/>
    <property type="match status" value="1"/>
</dbReference>
<dbReference type="Pfam" id="PF07676">
    <property type="entry name" value="PD40"/>
    <property type="match status" value="1"/>
</dbReference>
<dbReference type="AlphaFoldDB" id="A0A495SN37"/>
<dbReference type="InterPro" id="IPR002469">
    <property type="entry name" value="Peptidase_S9B_N"/>
</dbReference>
<reference evidence="8 9" key="1">
    <citation type="submission" date="2018-10" db="EMBL/GenBank/DDBJ databases">
        <title>Genomic Encyclopedia of Archaeal and Bacterial Type Strains, Phase II (KMG-II): from individual species to whole genera.</title>
        <authorList>
            <person name="Goeker M."/>
        </authorList>
    </citation>
    <scope>NUCLEOTIDE SEQUENCE [LARGE SCALE GENOMIC DNA]</scope>
    <source>
        <strain evidence="8 9">DSM 14219</strain>
    </source>
</reference>
<name>A0A495SN37_9FLAO</name>
<dbReference type="EMBL" id="RBXB01000001">
    <property type="protein sequence ID" value="RKT01643.1"/>
    <property type="molecule type" value="Genomic_DNA"/>
</dbReference>
<keyword evidence="8" id="KW-0031">Aminopeptidase</keyword>
<dbReference type="InterPro" id="IPR029058">
    <property type="entry name" value="AB_hydrolase_fold"/>
</dbReference>
<dbReference type="InterPro" id="IPR011659">
    <property type="entry name" value="WD40"/>
</dbReference>
<dbReference type="PANTHER" id="PTHR42776:SF13">
    <property type="entry name" value="DIPEPTIDYL-PEPTIDASE 5"/>
    <property type="match status" value="1"/>
</dbReference>
<feature type="domain" description="Dipeptidylpeptidase IV N-terminal" evidence="7">
    <location>
        <begin position="254"/>
        <end position="420"/>
    </location>
</feature>
<comment type="caution">
    <text evidence="8">The sequence shown here is derived from an EMBL/GenBank/DDBJ whole genome shotgun (WGS) entry which is preliminary data.</text>
</comment>
<dbReference type="PANTHER" id="PTHR42776">
    <property type="entry name" value="SERINE PEPTIDASE S9 FAMILY MEMBER"/>
    <property type="match status" value="1"/>
</dbReference>
<organism evidence="8 9">
    <name type="scientific">Chryseobacterium defluvii</name>
    <dbReference type="NCBI Taxonomy" id="160396"/>
    <lineage>
        <taxon>Bacteria</taxon>
        <taxon>Pseudomonadati</taxon>
        <taxon>Bacteroidota</taxon>
        <taxon>Flavobacteriia</taxon>
        <taxon>Flavobacteriales</taxon>
        <taxon>Weeksellaceae</taxon>
        <taxon>Chryseobacterium group</taxon>
        <taxon>Chryseobacterium</taxon>
    </lineage>
</organism>
<dbReference type="Gene3D" id="2.120.10.30">
    <property type="entry name" value="TolB, C-terminal domain"/>
    <property type="match status" value="2"/>
</dbReference>
<dbReference type="SUPFAM" id="SSF82171">
    <property type="entry name" value="DPP6 N-terminal domain-like"/>
    <property type="match status" value="1"/>
</dbReference>
<keyword evidence="9" id="KW-1185">Reference proteome</keyword>
<proteinExistence type="inferred from homology"/>
<dbReference type="GO" id="GO:0004177">
    <property type="term" value="F:aminopeptidase activity"/>
    <property type="evidence" value="ECO:0007669"/>
    <property type="project" value="UniProtKB-KW"/>
</dbReference>
<dbReference type="FunFam" id="3.40.50.1820:FF:000028">
    <property type="entry name" value="S9 family peptidase"/>
    <property type="match status" value="1"/>
</dbReference>
<evidence type="ECO:0000259" key="7">
    <source>
        <dbReference type="Pfam" id="PF00930"/>
    </source>
</evidence>
<accession>A0A495SN37</accession>
<evidence type="ECO:0000313" key="9">
    <source>
        <dbReference type="Proteomes" id="UP000272428"/>
    </source>
</evidence>
<evidence type="ECO:0000256" key="2">
    <source>
        <dbReference type="ARBA" id="ARBA00022670"/>
    </source>
</evidence>
<keyword evidence="3" id="KW-0732">Signal</keyword>
<keyword evidence="5" id="KW-0720">Serine protease</keyword>
<keyword evidence="4" id="KW-0378">Hydrolase</keyword>
<evidence type="ECO:0000256" key="5">
    <source>
        <dbReference type="ARBA" id="ARBA00022825"/>
    </source>
</evidence>
<dbReference type="GO" id="GO:0006508">
    <property type="term" value="P:proteolysis"/>
    <property type="evidence" value="ECO:0007669"/>
    <property type="project" value="UniProtKB-KW"/>
</dbReference>
<keyword evidence="2" id="KW-0645">Protease</keyword>
<evidence type="ECO:0000313" key="8">
    <source>
        <dbReference type="EMBL" id="RKT01643.1"/>
    </source>
</evidence>
<dbReference type="SUPFAM" id="SSF53474">
    <property type="entry name" value="alpha/beta-Hydrolases"/>
    <property type="match status" value="1"/>
</dbReference>
<gene>
    <name evidence="8" type="ORF">BCF58_0866</name>
</gene>
<evidence type="ECO:0000256" key="4">
    <source>
        <dbReference type="ARBA" id="ARBA00022801"/>
    </source>
</evidence>
<dbReference type="Pfam" id="PF00326">
    <property type="entry name" value="Peptidase_S9"/>
    <property type="match status" value="1"/>
</dbReference>
<dbReference type="Gene3D" id="3.40.50.1820">
    <property type="entry name" value="alpha/beta hydrolase"/>
    <property type="match status" value="1"/>
</dbReference>
<evidence type="ECO:0000256" key="1">
    <source>
        <dbReference type="ARBA" id="ARBA00010040"/>
    </source>
</evidence>
<comment type="similarity">
    <text evidence="1">Belongs to the peptidase S9C family.</text>
</comment>
<dbReference type="GO" id="GO:0004252">
    <property type="term" value="F:serine-type endopeptidase activity"/>
    <property type="evidence" value="ECO:0007669"/>
    <property type="project" value="TreeGrafter"/>
</dbReference>
<dbReference type="Proteomes" id="UP000272428">
    <property type="component" value="Unassembled WGS sequence"/>
</dbReference>
<feature type="domain" description="Peptidase S9 prolyl oligopeptidase catalytic" evidence="6">
    <location>
        <begin position="475"/>
        <end position="682"/>
    </location>
</feature>
<dbReference type="InterPro" id="IPR001375">
    <property type="entry name" value="Peptidase_S9_cat"/>
</dbReference>
<sequence>MDEISLRCHISFKNEYLHMKFKYSLLALAAPLLMNAQQLMTPEILWTLKKVGVQAVSPDQSSLIYKIGQVDLKTEKTKNENYFLNILSNQSSKIDLGKKALIQWDKNGIYAQEGDKIYLSKDSGKTWTEFYTIGEADNIVISPDGKKIAFSKQVLVEKLMGKDKYNDTPKTTAQIYTDLNHRHWDYFNEGKYNHVFVVNVSDKVDAAKDLLEGKTWDSPQRPFGGAEDFIWSPDSTQLLYVTKPKSGKEYATSTNTDIFAYDLASGATKNLTESNKGYDVNPKFSPDGKSLVWQSMERDGYEADKNDVKLLDWKSGKTVNLTKGWDESVTGDVFWSGDSKMVYFTAAFRGTKQLFSVDPKSSKVQQITKGDFDVNEIFADNKNSLLVGRTDINHATDLFSVNLKNGEMKQVTEANKDTYSKLSQGKTELKMVKTTDGKEMGVWFHYPPNFDPNKKYPTLLYCQGGPQSGLTQYFSTRWNFALMAANGYIVVAPNRRGMPGWGTKWNEDISKDWGGQSMKDYLAAADYAKTLPYVDGERMAAVGASYGGYSVFMLAGIHNNRFKTFIAHDGLFDMKSWYLTTEELWFANWDLGSPWEKPLPKAYTDFNPSNFVDQWNKPIMIIQGGIDFRVPYEQGQEAFQAAKLKGLKTKFLYFPNENHWVLHPQNGLVWQREFFEWLKETL</sequence>
<protein>
    <submittedName>
        <fullName evidence="8">Dipeptidyl aminopeptidase/acylaminoacyl peptidase</fullName>
    </submittedName>
</protein>
<evidence type="ECO:0000259" key="6">
    <source>
        <dbReference type="Pfam" id="PF00326"/>
    </source>
</evidence>